<feature type="region of interest" description="Disordered" evidence="1">
    <location>
        <begin position="511"/>
        <end position="576"/>
    </location>
</feature>
<feature type="region of interest" description="Disordered" evidence="1">
    <location>
        <begin position="184"/>
        <end position="217"/>
    </location>
</feature>
<feature type="compositionally biased region" description="Polar residues" evidence="1">
    <location>
        <begin position="1194"/>
        <end position="1219"/>
    </location>
</feature>
<feature type="compositionally biased region" description="Low complexity" evidence="1">
    <location>
        <begin position="406"/>
        <end position="420"/>
    </location>
</feature>
<feature type="region of interest" description="Disordered" evidence="1">
    <location>
        <begin position="975"/>
        <end position="1063"/>
    </location>
</feature>
<keyword evidence="3" id="KW-1185">Reference proteome</keyword>
<feature type="compositionally biased region" description="Polar residues" evidence="1">
    <location>
        <begin position="997"/>
        <end position="1014"/>
    </location>
</feature>
<dbReference type="Proteomes" id="UP000813444">
    <property type="component" value="Unassembled WGS sequence"/>
</dbReference>
<sequence length="1319" mass="143112">MSVPAAFARASSPSRSALRRVFLTISFLSSHLIPRRADATSNLSAPFLSPFLLLRFLFPAHRKYTPQSNLWCMHRATMASVSPFTWANGQTPPQVRPPTNSFIVFFPTSNTDNSRATTAGNNTAGTAPHYLSWNKQLAIPRFASVPRWDCPRKRPCAKDAIVKRVHKPRTIAQGFKPSIVFNFEKSDEDEPKPRRRKIGEHTEAHLGPDVPTPVQGPESTAKVAALKLEALVNVANCMLRDYTWASLQDIQDQRSGKQCKTVPIEQLNTGNSLITYLQIMPILDKAASLGESPIDTRHAAAALSSAILQDIRRDPRQNLAQYGATELSPIVERTELDLSAPATPTSATRRRITDNKVELPPGPSPKASPSPTKSASPPQRSPGRTYALPAFDTLSPPVEEEPPSSPIRARSARVSFAASSPADPFKDERATPPAAMHRPVAPTPSRWKNGEEPATPVPATPATYVVDHATPMGLVASIPTGTPRPCRSPIVDASMADPDFLFGGNVTFESNETRPSWLSPKLSGSIFTKSSKSPKRRDSEPLVRTLFRNREQRLSMSPQKLASRGHDLEKTVSTPRQLKLQPVEVLKPQRHSLPSTTPASDRVDDTVTPRISVTPAQNSNSTQKAPHNQAILKIDMRENPDIFAPAHPVNQLAQMVESGCQGHAKVVIERSDARLFVRFKLPVKYAALFPESQNFDDSCFTTTPTMGSFSPMISFPSLRAQPAAEHSPSSTVTYEAQTTHSSPVKMPRASMSGRLGGSSPFGHINADETLVVSDFANSSLATPRNTADRTLIVSDFDQQSERDEPMETATPTAPPPASPGLSILETPSISGIGVVVRDTPEAFRHSNIFAETPAMNRQTPRPAGTASPRLGFTPEAPSPGLSILDTPASGVGVIERDTPDHLRISVMSQAPTGFTPQARGHSQTTPLSRQIGRSRLSMSFTPADSTPTPFYLNTALSAEPKAETPTQPANVAELVEPTPTSQPPHDRKDDSVERVTTPRTSPVLNTSFTPVNQPSPRPAAKSEASVRPAEPSPGGGRVTSQADSFNTRRPSPEQYANEDDFNREYMLDFIKRSKRLSTTETGSPIANTSKRAPLVARSVNTDSPGKTKRKLENEEADTFSQAKEAEPAPKRAKTTRGRKPKSEEPMPMNEEKTTEEEDEDGDDGQSTRRSTRLRSLGKSARSSIPTPIKLNRPGVNNQGAVLNSAVRTEQQELTQVTRMNTRRNKGNAEYPATLIARLSESGSSSGSDQESTELASQAKGGNSPKAKATATPSAATNSGVTKPKRQTTTRQRAEKLAAEASGTPARPQRVTRSSTRAMK</sequence>
<evidence type="ECO:0000313" key="3">
    <source>
        <dbReference type="Proteomes" id="UP000813444"/>
    </source>
</evidence>
<accession>A0A8K0SR66</accession>
<feature type="region of interest" description="Disordered" evidence="1">
    <location>
        <begin position="335"/>
        <end position="455"/>
    </location>
</feature>
<proteinExistence type="predicted"/>
<protein>
    <submittedName>
        <fullName evidence="2">Uncharacterized protein</fullName>
    </submittedName>
</protein>
<evidence type="ECO:0000256" key="1">
    <source>
        <dbReference type="SAM" id="MobiDB-lite"/>
    </source>
</evidence>
<name>A0A8K0SR66_9HYPO</name>
<dbReference type="OrthoDB" id="4207369at2759"/>
<evidence type="ECO:0000313" key="2">
    <source>
        <dbReference type="EMBL" id="KAH7312725.1"/>
    </source>
</evidence>
<feature type="compositionally biased region" description="Low complexity" evidence="1">
    <location>
        <begin position="1239"/>
        <end position="1249"/>
    </location>
</feature>
<feature type="region of interest" description="Disordered" evidence="1">
    <location>
        <begin position="799"/>
        <end position="821"/>
    </location>
</feature>
<feature type="compositionally biased region" description="Acidic residues" evidence="1">
    <location>
        <begin position="1153"/>
        <end position="1163"/>
    </location>
</feature>
<feature type="region of interest" description="Disordered" evidence="1">
    <location>
        <begin position="723"/>
        <end position="747"/>
    </location>
</feature>
<organism evidence="2 3">
    <name type="scientific">Stachybotrys elegans</name>
    <dbReference type="NCBI Taxonomy" id="80388"/>
    <lineage>
        <taxon>Eukaryota</taxon>
        <taxon>Fungi</taxon>
        <taxon>Dikarya</taxon>
        <taxon>Ascomycota</taxon>
        <taxon>Pezizomycotina</taxon>
        <taxon>Sordariomycetes</taxon>
        <taxon>Hypocreomycetidae</taxon>
        <taxon>Hypocreales</taxon>
        <taxon>Stachybotryaceae</taxon>
        <taxon>Stachybotrys</taxon>
    </lineage>
</organism>
<feature type="compositionally biased region" description="Polar residues" evidence="1">
    <location>
        <begin position="1038"/>
        <end position="1049"/>
    </location>
</feature>
<feature type="compositionally biased region" description="Basic residues" evidence="1">
    <location>
        <begin position="1130"/>
        <end position="1139"/>
    </location>
</feature>
<gene>
    <name evidence="2" type="ORF">B0I35DRAFT_437593</name>
</gene>
<reference evidence="2" key="1">
    <citation type="journal article" date="2021" name="Nat. Commun.">
        <title>Genetic determinants of endophytism in the Arabidopsis root mycobiome.</title>
        <authorList>
            <person name="Mesny F."/>
            <person name="Miyauchi S."/>
            <person name="Thiergart T."/>
            <person name="Pickel B."/>
            <person name="Atanasova L."/>
            <person name="Karlsson M."/>
            <person name="Huettel B."/>
            <person name="Barry K.W."/>
            <person name="Haridas S."/>
            <person name="Chen C."/>
            <person name="Bauer D."/>
            <person name="Andreopoulos W."/>
            <person name="Pangilinan J."/>
            <person name="LaButti K."/>
            <person name="Riley R."/>
            <person name="Lipzen A."/>
            <person name="Clum A."/>
            <person name="Drula E."/>
            <person name="Henrissat B."/>
            <person name="Kohler A."/>
            <person name="Grigoriev I.V."/>
            <person name="Martin F.M."/>
            <person name="Hacquard S."/>
        </authorList>
    </citation>
    <scope>NUCLEOTIDE SEQUENCE</scope>
    <source>
        <strain evidence="2">MPI-CAGE-CH-0235</strain>
    </source>
</reference>
<feature type="compositionally biased region" description="Low complexity" evidence="1">
    <location>
        <begin position="369"/>
        <end position="378"/>
    </location>
</feature>
<dbReference type="EMBL" id="JAGPNK010000010">
    <property type="protein sequence ID" value="KAH7312725.1"/>
    <property type="molecule type" value="Genomic_DNA"/>
</dbReference>
<feature type="compositionally biased region" description="Basic and acidic residues" evidence="1">
    <location>
        <begin position="1140"/>
        <end position="1152"/>
    </location>
</feature>
<feature type="region of interest" description="Disordered" evidence="1">
    <location>
        <begin position="1077"/>
        <end position="1319"/>
    </location>
</feature>
<feature type="compositionally biased region" description="Polar residues" evidence="1">
    <location>
        <begin position="1077"/>
        <end position="1090"/>
    </location>
</feature>
<feature type="compositionally biased region" description="Low complexity" evidence="1">
    <location>
        <begin position="1263"/>
        <end position="1276"/>
    </location>
</feature>
<comment type="caution">
    <text evidence="2">The sequence shown here is derived from an EMBL/GenBank/DDBJ whole genome shotgun (WGS) entry which is preliminary data.</text>
</comment>
<feature type="compositionally biased region" description="Basic and acidic residues" evidence="1">
    <location>
        <begin position="984"/>
        <end position="993"/>
    </location>
</feature>
<feature type="compositionally biased region" description="Polar residues" evidence="1">
    <location>
        <begin position="1310"/>
        <end position="1319"/>
    </location>
</feature>
<feature type="compositionally biased region" description="Polar residues" evidence="1">
    <location>
        <begin position="727"/>
        <end position="742"/>
    </location>
</feature>